<feature type="transmembrane region" description="Helical" evidence="5">
    <location>
        <begin position="145"/>
        <end position="169"/>
    </location>
</feature>
<dbReference type="GO" id="GO:0022857">
    <property type="term" value="F:transmembrane transporter activity"/>
    <property type="evidence" value="ECO:0007669"/>
    <property type="project" value="InterPro"/>
</dbReference>
<dbReference type="AlphaFoldDB" id="A0A4U0SHK2"/>
<feature type="transmembrane region" description="Helical" evidence="5">
    <location>
        <begin position="21"/>
        <end position="46"/>
    </location>
</feature>
<evidence type="ECO:0000256" key="5">
    <source>
        <dbReference type="SAM" id="Phobius"/>
    </source>
</evidence>
<dbReference type="Proteomes" id="UP000305778">
    <property type="component" value="Unassembled WGS sequence"/>
</dbReference>
<dbReference type="PROSITE" id="PS50850">
    <property type="entry name" value="MFS"/>
    <property type="match status" value="1"/>
</dbReference>
<feature type="transmembrane region" description="Helical" evidence="5">
    <location>
        <begin position="345"/>
        <end position="365"/>
    </location>
</feature>
<feature type="transmembrane region" description="Helical" evidence="5">
    <location>
        <begin position="315"/>
        <end position="338"/>
    </location>
</feature>
<feature type="domain" description="Major facilitator superfamily (MFS) profile" evidence="6">
    <location>
        <begin position="22"/>
        <end position="471"/>
    </location>
</feature>
<keyword evidence="2 5" id="KW-0812">Transmembrane</keyword>
<feature type="transmembrane region" description="Helical" evidence="5">
    <location>
        <begin position="175"/>
        <end position="194"/>
    </location>
</feature>
<dbReference type="OrthoDB" id="4484751at2"/>
<keyword evidence="3 5" id="KW-1133">Transmembrane helix</keyword>
<feature type="transmembrane region" description="Helical" evidence="5">
    <location>
        <begin position="418"/>
        <end position="438"/>
    </location>
</feature>
<reference evidence="7 8" key="1">
    <citation type="submission" date="2019-04" db="EMBL/GenBank/DDBJ databases">
        <title>Streptomyces oryziradicis sp. nov., a novel actinomycete isolated from rhizosphere soil of rice (Oryza sativa L.).</title>
        <authorList>
            <person name="Li C."/>
        </authorList>
    </citation>
    <scope>NUCLEOTIDE SEQUENCE [LARGE SCALE GENOMIC DNA]</scope>
    <source>
        <strain evidence="7 8">NEAU-C40</strain>
    </source>
</reference>
<dbReference type="InterPro" id="IPR036259">
    <property type="entry name" value="MFS_trans_sf"/>
</dbReference>
<evidence type="ECO:0000256" key="4">
    <source>
        <dbReference type="ARBA" id="ARBA00023136"/>
    </source>
</evidence>
<dbReference type="GO" id="GO:0005886">
    <property type="term" value="C:plasma membrane"/>
    <property type="evidence" value="ECO:0007669"/>
    <property type="project" value="UniProtKB-SubCell"/>
</dbReference>
<keyword evidence="4 5" id="KW-0472">Membrane</keyword>
<dbReference type="Gene3D" id="1.20.1250.20">
    <property type="entry name" value="MFS general substrate transporter like domains"/>
    <property type="match status" value="1"/>
</dbReference>
<dbReference type="Pfam" id="PF07690">
    <property type="entry name" value="MFS_1"/>
    <property type="match status" value="1"/>
</dbReference>
<organism evidence="7 8">
    <name type="scientific">Actinacidiphila oryziradicis</name>
    <dbReference type="NCBI Taxonomy" id="2571141"/>
    <lineage>
        <taxon>Bacteria</taxon>
        <taxon>Bacillati</taxon>
        <taxon>Actinomycetota</taxon>
        <taxon>Actinomycetes</taxon>
        <taxon>Kitasatosporales</taxon>
        <taxon>Streptomycetaceae</taxon>
        <taxon>Actinacidiphila</taxon>
    </lineage>
</organism>
<feature type="transmembrane region" description="Helical" evidence="5">
    <location>
        <begin position="206"/>
        <end position="225"/>
    </location>
</feature>
<protein>
    <submittedName>
        <fullName evidence="7">MFS transporter</fullName>
    </submittedName>
</protein>
<name>A0A4U0SHK2_9ACTN</name>
<dbReference type="EMBL" id="SUMC01000024">
    <property type="protein sequence ID" value="TKA09160.1"/>
    <property type="molecule type" value="Genomic_DNA"/>
</dbReference>
<feature type="transmembrane region" description="Helical" evidence="5">
    <location>
        <begin position="113"/>
        <end position="133"/>
    </location>
</feature>
<dbReference type="InterPro" id="IPR020846">
    <property type="entry name" value="MFS_dom"/>
</dbReference>
<evidence type="ECO:0000256" key="3">
    <source>
        <dbReference type="ARBA" id="ARBA00022989"/>
    </source>
</evidence>
<feature type="transmembrane region" description="Helical" evidence="5">
    <location>
        <begin position="88"/>
        <end position="107"/>
    </location>
</feature>
<feature type="transmembrane region" description="Helical" evidence="5">
    <location>
        <begin position="444"/>
        <end position="467"/>
    </location>
</feature>
<evidence type="ECO:0000259" key="6">
    <source>
        <dbReference type="PROSITE" id="PS50850"/>
    </source>
</evidence>
<feature type="transmembrane region" description="Helical" evidence="5">
    <location>
        <begin position="58"/>
        <end position="76"/>
    </location>
</feature>
<dbReference type="PANTHER" id="PTHR23501:SF197">
    <property type="entry name" value="COMD"/>
    <property type="match status" value="1"/>
</dbReference>
<evidence type="ECO:0000256" key="2">
    <source>
        <dbReference type="ARBA" id="ARBA00022692"/>
    </source>
</evidence>
<gene>
    <name evidence="7" type="ORF">FCI23_24035</name>
</gene>
<evidence type="ECO:0000313" key="7">
    <source>
        <dbReference type="EMBL" id="TKA09160.1"/>
    </source>
</evidence>
<evidence type="ECO:0000313" key="8">
    <source>
        <dbReference type="Proteomes" id="UP000305778"/>
    </source>
</evidence>
<dbReference type="InterPro" id="IPR011701">
    <property type="entry name" value="MFS"/>
</dbReference>
<dbReference type="CDD" id="cd17504">
    <property type="entry name" value="MFS_MMR_MDR_like"/>
    <property type="match status" value="1"/>
</dbReference>
<evidence type="ECO:0000256" key="1">
    <source>
        <dbReference type="ARBA" id="ARBA00004651"/>
    </source>
</evidence>
<comment type="subcellular location">
    <subcellularLocation>
        <location evidence="1">Cell membrane</location>
        <topology evidence="1">Multi-pass membrane protein</topology>
    </subcellularLocation>
</comment>
<dbReference type="Gene3D" id="1.20.1720.10">
    <property type="entry name" value="Multidrug resistance protein D"/>
    <property type="match status" value="1"/>
</dbReference>
<comment type="caution">
    <text evidence="7">The sequence shown here is derived from an EMBL/GenBank/DDBJ whole genome shotgun (WGS) entry which is preliminary data.</text>
</comment>
<proteinExistence type="predicted"/>
<accession>A0A4U0SHK2</accession>
<feature type="transmembrane region" description="Helical" evidence="5">
    <location>
        <begin position="231"/>
        <end position="253"/>
    </location>
</feature>
<keyword evidence="8" id="KW-1185">Reference proteome</keyword>
<dbReference type="PANTHER" id="PTHR23501">
    <property type="entry name" value="MAJOR FACILITATOR SUPERFAMILY"/>
    <property type="match status" value="1"/>
</dbReference>
<dbReference type="SUPFAM" id="SSF103473">
    <property type="entry name" value="MFS general substrate transporter"/>
    <property type="match status" value="1"/>
</dbReference>
<feature type="transmembrane region" description="Helical" evidence="5">
    <location>
        <begin position="274"/>
        <end position="295"/>
    </location>
</feature>
<sequence length="492" mass="49876">MPAVTSPTEDAGRAHPARPGAVVAVLAFGGIVVSVMNTLVVPLISQLPTLLHATASDASWAITATLLAGAVATPVVGRLGDMFGKRRMLLLSVCVLVAGSIVCALSGSLAPMVVGRTLQGCGVGVIPLGISIMRDELPPDKIGSSVALMSSSLGVGGALGLPGAALLAQHADWHVLFWVSAALGAVVFALVLAFVPESRVRSGGRFDLVGGIGLSAGLVCLLLAISKGADWGWTSGRTDGLFSAAVLIFLVWGRWELRSKRPLVDLRTTARRQVLLTNLASVVVGFAMYAMSLVLPQLLQMPKATGYGLGQTMLVAGLCLAPGGLVMMVVSPLSAWITANWGPKFSLMLGSAVVAAGYGLSVVFMDAVWQLIVVATLIGGGIGLAYGAMPALIMSAVPQSETASANGLNSLMRSMGTSISAAVVGVVLAHMTTAFGTYSLPSRAGFRTAMIIGCGAAAAAVVLAGFLPNGRPVARVAAAPDGHTVAEPAPAG</sequence>
<feature type="transmembrane region" description="Helical" evidence="5">
    <location>
        <begin position="371"/>
        <end position="397"/>
    </location>
</feature>